<keyword evidence="4" id="KW-1003">Cell membrane</keyword>
<evidence type="ECO:0000256" key="4">
    <source>
        <dbReference type="ARBA" id="ARBA00022475"/>
    </source>
</evidence>
<dbReference type="RefSeq" id="WP_173062375.1">
    <property type="nucleotide sequence ID" value="NZ_AP022853.1"/>
</dbReference>
<dbReference type="InterPro" id="IPR058624">
    <property type="entry name" value="MdtA-like_HH"/>
</dbReference>
<keyword evidence="6" id="KW-0472">Membrane</keyword>
<dbReference type="Pfam" id="PF25967">
    <property type="entry name" value="RND-MFP_C"/>
    <property type="match status" value="1"/>
</dbReference>
<evidence type="ECO:0000259" key="9">
    <source>
        <dbReference type="Pfam" id="PF25917"/>
    </source>
</evidence>
<keyword evidence="5" id="KW-0997">Cell inner membrane</keyword>
<dbReference type="NCBIfam" id="TIGR01730">
    <property type="entry name" value="RND_mfp"/>
    <property type="match status" value="1"/>
</dbReference>
<dbReference type="Gene3D" id="2.40.30.170">
    <property type="match status" value="1"/>
</dbReference>
<evidence type="ECO:0000313" key="12">
    <source>
        <dbReference type="EMBL" id="BCB26518.1"/>
    </source>
</evidence>
<keyword evidence="3" id="KW-0813">Transport</keyword>
<evidence type="ECO:0000256" key="1">
    <source>
        <dbReference type="ARBA" id="ARBA00004236"/>
    </source>
</evidence>
<protein>
    <submittedName>
        <fullName evidence="12">RND transporter</fullName>
    </submittedName>
</protein>
<dbReference type="Gene3D" id="2.40.420.20">
    <property type="match status" value="1"/>
</dbReference>
<dbReference type="Gene3D" id="1.10.287.470">
    <property type="entry name" value="Helix hairpin bin"/>
    <property type="match status" value="1"/>
</dbReference>
<dbReference type="GO" id="GO:0030313">
    <property type="term" value="C:cell envelope"/>
    <property type="evidence" value="ECO:0007669"/>
    <property type="project" value="UniProtKB-SubCell"/>
</dbReference>
<feature type="domain" description="Multidrug resistance protein MdtA-like C-terminal permuted SH3" evidence="11">
    <location>
        <begin position="305"/>
        <end position="363"/>
    </location>
</feature>
<dbReference type="FunFam" id="2.40.420.20:FF:000001">
    <property type="entry name" value="Efflux RND transporter periplasmic adaptor subunit"/>
    <property type="match status" value="1"/>
</dbReference>
<dbReference type="PANTHER" id="PTHR30469:SF36">
    <property type="entry name" value="BLL3903 PROTEIN"/>
    <property type="match status" value="1"/>
</dbReference>
<dbReference type="Gene3D" id="2.40.50.100">
    <property type="match status" value="1"/>
</dbReference>
<dbReference type="PANTHER" id="PTHR30469">
    <property type="entry name" value="MULTIDRUG RESISTANCE PROTEIN MDTA"/>
    <property type="match status" value="1"/>
</dbReference>
<dbReference type="Pfam" id="PF25944">
    <property type="entry name" value="Beta-barrel_RND"/>
    <property type="match status" value="1"/>
</dbReference>
<dbReference type="InterPro" id="IPR058627">
    <property type="entry name" value="MdtA-like_C"/>
</dbReference>
<dbReference type="GO" id="GO:0015562">
    <property type="term" value="F:efflux transmembrane transporter activity"/>
    <property type="evidence" value="ECO:0007669"/>
    <property type="project" value="TreeGrafter"/>
</dbReference>
<proteinExistence type="inferred from homology"/>
<organism evidence="12 13">
    <name type="scientific">Sulfurimicrobium lacus</name>
    <dbReference type="NCBI Taxonomy" id="2715678"/>
    <lineage>
        <taxon>Bacteria</taxon>
        <taxon>Pseudomonadati</taxon>
        <taxon>Pseudomonadota</taxon>
        <taxon>Betaproteobacteria</taxon>
        <taxon>Nitrosomonadales</taxon>
        <taxon>Sulfuricellaceae</taxon>
        <taxon>Sulfurimicrobium</taxon>
    </lineage>
</organism>
<evidence type="ECO:0000313" key="13">
    <source>
        <dbReference type="Proteomes" id="UP000502260"/>
    </source>
</evidence>
<dbReference type="InterPro" id="IPR058626">
    <property type="entry name" value="MdtA-like_b-barrel"/>
</dbReference>
<dbReference type="AlphaFoldDB" id="A0A6F8V9Y4"/>
<comment type="similarity">
    <text evidence="2">Belongs to the membrane fusion protein (MFP) (TC 8.A.1) family.</text>
</comment>
<dbReference type="InterPro" id="IPR058625">
    <property type="entry name" value="MdtA-like_BSH"/>
</dbReference>
<feature type="domain" description="Multidrug resistance protein MdtA-like alpha-helical hairpin" evidence="8">
    <location>
        <begin position="115"/>
        <end position="182"/>
    </location>
</feature>
<dbReference type="KEGG" id="slac:SKTS_14040"/>
<comment type="subcellular location">
    <subcellularLocation>
        <location evidence="1">Cell membrane</location>
    </subcellularLocation>
</comment>
<dbReference type="Proteomes" id="UP000502260">
    <property type="component" value="Chromosome"/>
</dbReference>
<evidence type="ECO:0000259" key="8">
    <source>
        <dbReference type="Pfam" id="PF25876"/>
    </source>
</evidence>
<evidence type="ECO:0000256" key="2">
    <source>
        <dbReference type="ARBA" id="ARBA00009477"/>
    </source>
</evidence>
<accession>A0A6F8V9Y4</accession>
<dbReference type="GO" id="GO:1990281">
    <property type="term" value="C:efflux pump complex"/>
    <property type="evidence" value="ECO:0007669"/>
    <property type="project" value="TreeGrafter"/>
</dbReference>
<dbReference type="Pfam" id="PF25876">
    <property type="entry name" value="HH_MFP_RND"/>
    <property type="match status" value="1"/>
</dbReference>
<keyword evidence="7" id="KW-0732">Signal</keyword>
<evidence type="ECO:0000256" key="5">
    <source>
        <dbReference type="ARBA" id="ARBA00022519"/>
    </source>
</evidence>
<evidence type="ECO:0000259" key="11">
    <source>
        <dbReference type="Pfam" id="PF25967"/>
    </source>
</evidence>
<evidence type="ECO:0000256" key="7">
    <source>
        <dbReference type="SAM" id="SignalP"/>
    </source>
</evidence>
<evidence type="ECO:0000256" key="3">
    <source>
        <dbReference type="ARBA" id="ARBA00022448"/>
    </source>
</evidence>
<evidence type="ECO:0000259" key="10">
    <source>
        <dbReference type="Pfam" id="PF25944"/>
    </source>
</evidence>
<gene>
    <name evidence="12" type="ORF">SKTS_14040</name>
</gene>
<evidence type="ECO:0000256" key="6">
    <source>
        <dbReference type="ARBA" id="ARBA00023136"/>
    </source>
</evidence>
<feature type="domain" description="Multidrug resistance protein MdtA-like barrel-sandwich hybrid" evidence="9">
    <location>
        <begin position="73"/>
        <end position="213"/>
    </location>
</feature>
<keyword evidence="13" id="KW-1185">Reference proteome</keyword>
<reference evidence="13" key="1">
    <citation type="submission" date="2020-03" db="EMBL/GenBank/DDBJ databases">
        <title>Complete genome sequence of sulfur-oxidizing bacterium skT11.</title>
        <authorList>
            <person name="Kanda M."/>
            <person name="Kojima H."/>
            <person name="Fukui M."/>
        </authorList>
    </citation>
    <scope>NUCLEOTIDE SEQUENCE [LARGE SCALE GENOMIC DNA]</scope>
    <source>
        <strain evidence="13">skT11</strain>
    </source>
</reference>
<feature type="chain" id="PRO_5026302404" evidence="7">
    <location>
        <begin position="35"/>
        <end position="379"/>
    </location>
</feature>
<dbReference type="SUPFAM" id="SSF111369">
    <property type="entry name" value="HlyD-like secretion proteins"/>
    <property type="match status" value="1"/>
</dbReference>
<sequence>MSTNLPAGLSASLLRAVFAVALVFLAACSGKDSAANKGKNAKQPPVPVVTAQVTRKTLPDQIHAVGNIEAYATVQVKSRVDGEITRVHFKEGDTVRNGQSLFTIDPRPLRAQVDLASANLARDTAQLDNARAQERRYQNLLDQHFISREMYAQIRTTAESSAAVVQADEAALKSARLQLDYSEIRSPIDGVTGALKVQGGNLVKANDIPLLVVNQVSPIYVTFSVTEQQLPRIRQLLAEGKKLPVEAIPSRRAGVPEAGKLSFVDNTVDTTTGTIKLKGIFANTGRTLWPGQFADVTLTLGELRDALVVPAQAVQTGPDGPFVYVVSKDKTAELRKVKTDRTLAGETVIGSGLQTGETIVVDGQMRLKPGARIVAKPAP</sequence>
<dbReference type="InterPro" id="IPR006143">
    <property type="entry name" value="RND_pump_MFP"/>
</dbReference>
<dbReference type="EMBL" id="AP022853">
    <property type="protein sequence ID" value="BCB26518.1"/>
    <property type="molecule type" value="Genomic_DNA"/>
</dbReference>
<feature type="domain" description="Multidrug resistance protein MdtA-like beta-barrel" evidence="10">
    <location>
        <begin position="218"/>
        <end position="301"/>
    </location>
</feature>
<feature type="signal peptide" evidence="7">
    <location>
        <begin position="1"/>
        <end position="34"/>
    </location>
</feature>
<name>A0A6F8V9Y4_9PROT</name>
<dbReference type="Pfam" id="PF25917">
    <property type="entry name" value="BSH_RND"/>
    <property type="match status" value="1"/>
</dbReference>